<accession>A0A164J3E6</accession>
<dbReference type="AlphaFoldDB" id="A0A164J3E6"/>
<evidence type="ECO:0000313" key="3">
    <source>
        <dbReference type="Proteomes" id="UP000076858"/>
    </source>
</evidence>
<comment type="caution">
    <text evidence="2">The sequence shown here is derived from an EMBL/GenBank/DDBJ whole genome shotgun (WGS) entry which is preliminary data.</text>
</comment>
<feature type="compositionally biased region" description="Basic and acidic residues" evidence="1">
    <location>
        <begin position="36"/>
        <end position="56"/>
    </location>
</feature>
<keyword evidence="3" id="KW-1185">Reference proteome</keyword>
<feature type="non-terminal residue" evidence="2">
    <location>
        <position position="1"/>
    </location>
</feature>
<organism evidence="2 3">
    <name type="scientific">Daphnia magna</name>
    <dbReference type="NCBI Taxonomy" id="35525"/>
    <lineage>
        <taxon>Eukaryota</taxon>
        <taxon>Metazoa</taxon>
        <taxon>Ecdysozoa</taxon>
        <taxon>Arthropoda</taxon>
        <taxon>Crustacea</taxon>
        <taxon>Branchiopoda</taxon>
        <taxon>Diplostraca</taxon>
        <taxon>Cladocera</taxon>
        <taxon>Anomopoda</taxon>
        <taxon>Daphniidae</taxon>
        <taxon>Daphnia</taxon>
    </lineage>
</organism>
<dbReference type="OrthoDB" id="6782041at2759"/>
<dbReference type="Proteomes" id="UP000076858">
    <property type="component" value="Unassembled WGS sequence"/>
</dbReference>
<gene>
    <name evidence="2" type="ORF">APZ42_001247</name>
</gene>
<protein>
    <submittedName>
        <fullName evidence="2">Uncharacterized protein</fullName>
    </submittedName>
</protein>
<dbReference type="EMBL" id="LRGB01005825">
    <property type="protein sequence ID" value="KZS01925.1"/>
    <property type="molecule type" value="Genomic_DNA"/>
</dbReference>
<evidence type="ECO:0000313" key="2">
    <source>
        <dbReference type="EMBL" id="KZS01925.1"/>
    </source>
</evidence>
<feature type="region of interest" description="Disordered" evidence="1">
    <location>
        <begin position="1"/>
        <end position="56"/>
    </location>
</feature>
<feature type="non-terminal residue" evidence="2">
    <location>
        <position position="56"/>
    </location>
</feature>
<reference evidence="2 3" key="1">
    <citation type="submission" date="2016-03" db="EMBL/GenBank/DDBJ databases">
        <title>EvidentialGene: Evidence-directed Construction of Genes on Genomes.</title>
        <authorList>
            <person name="Gilbert D.G."/>
            <person name="Choi J.-H."/>
            <person name="Mockaitis K."/>
            <person name="Colbourne J."/>
            <person name="Pfrender M."/>
        </authorList>
    </citation>
    <scope>NUCLEOTIDE SEQUENCE [LARGE SCALE GENOMIC DNA]</scope>
    <source>
        <strain evidence="2 3">Xinb3</strain>
        <tissue evidence="2">Complete organism</tissue>
    </source>
</reference>
<proteinExistence type="predicted"/>
<name>A0A164J3E6_9CRUS</name>
<sequence>VSPSDLRPYPRVSQDPTSMLPKKKKRSGRSRVLTDTPEKDQIEVEHNKKVEKESQR</sequence>
<evidence type="ECO:0000256" key="1">
    <source>
        <dbReference type="SAM" id="MobiDB-lite"/>
    </source>
</evidence>